<dbReference type="SUPFAM" id="SSF49464">
    <property type="entry name" value="Carboxypeptidase regulatory domain-like"/>
    <property type="match status" value="1"/>
</dbReference>
<comment type="caution">
    <text evidence="4">The sequence shown here is derived from an EMBL/GenBank/DDBJ whole genome shotgun (WGS) entry which is preliminary data.</text>
</comment>
<organism evidence="4 5">
    <name type="scientific">Sphingobacterium haloxyli</name>
    <dbReference type="NCBI Taxonomy" id="2100533"/>
    <lineage>
        <taxon>Bacteria</taxon>
        <taxon>Pseudomonadati</taxon>
        <taxon>Bacteroidota</taxon>
        <taxon>Sphingobacteriia</taxon>
        <taxon>Sphingobacteriales</taxon>
        <taxon>Sphingobacteriaceae</taxon>
        <taxon>Sphingobacterium</taxon>
    </lineage>
</organism>
<name>A0A2S9IWZ7_9SPHI</name>
<gene>
    <name evidence="4" type="ORF">C5745_18765</name>
</gene>
<comment type="subcellular location">
    <subcellularLocation>
        <location evidence="2">Cell outer membrane</location>
        <topology evidence="2">Multi-pass membrane protein</topology>
    </subcellularLocation>
</comment>
<feature type="domain" description="TonB-dependent receptor plug" evidence="3">
    <location>
        <begin position="219"/>
        <end position="325"/>
    </location>
</feature>
<accession>A0A2S9IWZ7</accession>
<dbReference type="InterPro" id="IPR039426">
    <property type="entry name" value="TonB-dep_rcpt-like"/>
</dbReference>
<dbReference type="SUPFAM" id="SSF56935">
    <property type="entry name" value="Porins"/>
    <property type="match status" value="1"/>
</dbReference>
<dbReference type="EMBL" id="PVBQ01000023">
    <property type="protein sequence ID" value="PRD45010.1"/>
    <property type="molecule type" value="Genomic_DNA"/>
</dbReference>
<protein>
    <submittedName>
        <fullName evidence="4">SusC/RagA family TonB-linked outer membrane protein</fullName>
    </submittedName>
</protein>
<dbReference type="Proteomes" id="UP000239711">
    <property type="component" value="Unassembled WGS sequence"/>
</dbReference>
<evidence type="ECO:0000256" key="2">
    <source>
        <dbReference type="PROSITE-ProRule" id="PRU01360"/>
    </source>
</evidence>
<dbReference type="NCBIfam" id="TIGR04057">
    <property type="entry name" value="SusC_RagA_signa"/>
    <property type="match status" value="1"/>
</dbReference>
<dbReference type="NCBIfam" id="TIGR04056">
    <property type="entry name" value="OMP_RagA_SusC"/>
    <property type="match status" value="1"/>
</dbReference>
<dbReference type="Pfam" id="PF13715">
    <property type="entry name" value="CarbopepD_reg_2"/>
    <property type="match status" value="1"/>
</dbReference>
<reference evidence="4 5" key="1">
    <citation type="submission" date="2018-02" db="EMBL/GenBank/DDBJ databases">
        <title>The draft genome of Sphingobacterium sp. 5JN-11.</title>
        <authorList>
            <person name="Liu L."/>
            <person name="Li L."/>
            <person name="Liang L."/>
            <person name="Zhang X."/>
            <person name="Wang T."/>
        </authorList>
    </citation>
    <scope>NUCLEOTIDE SEQUENCE [LARGE SCALE GENOMIC DNA]</scope>
    <source>
        <strain evidence="4 5">5JN-11</strain>
    </source>
</reference>
<dbReference type="PANTHER" id="PTHR30069">
    <property type="entry name" value="TONB-DEPENDENT OUTER MEMBRANE RECEPTOR"/>
    <property type="match status" value="1"/>
</dbReference>
<evidence type="ECO:0000313" key="4">
    <source>
        <dbReference type="EMBL" id="PRD45010.1"/>
    </source>
</evidence>
<keyword evidence="2" id="KW-0998">Cell outer membrane</keyword>
<dbReference type="Gene3D" id="2.60.40.1120">
    <property type="entry name" value="Carboxypeptidase-like, regulatory domain"/>
    <property type="match status" value="1"/>
</dbReference>
<comment type="similarity">
    <text evidence="2">Belongs to the TonB-dependent receptor family.</text>
</comment>
<dbReference type="InterPro" id="IPR023997">
    <property type="entry name" value="TonB-dep_OMP_SusC/RagA_CS"/>
</dbReference>
<evidence type="ECO:0000313" key="5">
    <source>
        <dbReference type="Proteomes" id="UP000239711"/>
    </source>
</evidence>
<dbReference type="PANTHER" id="PTHR30069:SF29">
    <property type="entry name" value="HEMOGLOBIN AND HEMOGLOBIN-HAPTOGLOBIN-BINDING PROTEIN 1-RELATED"/>
    <property type="match status" value="1"/>
</dbReference>
<proteinExistence type="inferred from homology"/>
<dbReference type="Gene3D" id="2.170.130.10">
    <property type="entry name" value="TonB-dependent receptor, plug domain"/>
    <property type="match status" value="1"/>
</dbReference>
<evidence type="ECO:0000256" key="1">
    <source>
        <dbReference type="ARBA" id="ARBA00022729"/>
    </source>
</evidence>
<keyword evidence="2" id="KW-0813">Transport</keyword>
<dbReference type="FunFam" id="2.170.130.10:FF:000003">
    <property type="entry name" value="SusC/RagA family TonB-linked outer membrane protein"/>
    <property type="match status" value="1"/>
</dbReference>
<keyword evidence="2" id="KW-1134">Transmembrane beta strand</keyword>
<dbReference type="InterPro" id="IPR012910">
    <property type="entry name" value="Plug_dom"/>
</dbReference>
<dbReference type="GO" id="GO:0015344">
    <property type="term" value="F:siderophore uptake transmembrane transporter activity"/>
    <property type="evidence" value="ECO:0007669"/>
    <property type="project" value="TreeGrafter"/>
</dbReference>
<keyword evidence="2" id="KW-0472">Membrane</keyword>
<dbReference type="RefSeq" id="WP_105718555.1">
    <property type="nucleotide sequence ID" value="NZ_PVBQ01000023.1"/>
</dbReference>
<keyword evidence="2" id="KW-0812">Transmembrane</keyword>
<keyword evidence="1" id="KW-0732">Signal</keyword>
<dbReference type="InterPro" id="IPR037066">
    <property type="entry name" value="Plug_dom_sf"/>
</dbReference>
<dbReference type="OrthoDB" id="9768177at2"/>
<dbReference type="GO" id="GO:0009279">
    <property type="term" value="C:cell outer membrane"/>
    <property type="evidence" value="ECO:0007669"/>
    <property type="project" value="UniProtKB-SubCell"/>
</dbReference>
<dbReference type="InterPro" id="IPR023996">
    <property type="entry name" value="TonB-dep_OMP_SusC/RagA"/>
</dbReference>
<dbReference type="PROSITE" id="PS52016">
    <property type="entry name" value="TONB_DEPENDENT_REC_3"/>
    <property type="match status" value="1"/>
</dbReference>
<dbReference type="Pfam" id="PF07715">
    <property type="entry name" value="Plug"/>
    <property type="match status" value="1"/>
</dbReference>
<dbReference type="GO" id="GO:0044718">
    <property type="term" value="P:siderophore transmembrane transport"/>
    <property type="evidence" value="ECO:0007669"/>
    <property type="project" value="TreeGrafter"/>
</dbReference>
<keyword evidence="5" id="KW-1185">Reference proteome</keyword>
<evidence type="ECO:0000259" key="3">
    <source>
        <dbReference type="Pfam" id="PF07715"/>
    </source>
</evidence>
<sequence length="1151" mass="130177">MKITSHAKIHVRISYYLKWLLLLKLVVLFIVCFSSGLLAHESAAQETVSLRYSHVKLKSLLLSIEEQTEVSFIYNDNLIQGINVKDIDARDVHWKDLLLPILDREGLIAEYVGKQRIVLRAKHKSQKLTAFGIIRDRNNEPLPNVSVAQVGTDRATLSDAEGKFSLEVENENAILQFTYIGYLTQEIAYQQSSMNIVLQEDQAQLDEVVVVGYGTQKRETITGSVVAIKGGELIKSPALNVSNAIAGRVPGVVATNGSAEPGYDGSTIKIRGTNTLGDSGPLIVIDGIPARQGGFERLNPADIDNISVLKDASAAIYGARAANGVILVTTKRGSSGKPKLSYSFNQGYSQPTVIPKLTDAVQYAELRNELEIFKLPVDEWSNASHGFNTNGFYERANGNRVEAPFSPDERELFRNGSDPWGYPNTDWYGATLKNWAPQTRHNLQIDGGSENMRYLMSLGFQNQDGYYKKSATGYKQYDFRINLDADINPYIKTQFGVLGRQENRNFPTKGASTIFRMLMRGNPTMPAYWPNGLPGPDIEHGENPVVITTDQTGYDRDKRYYVQTNGQVDITNPWIAGLQLSLTASIDKYGKKQKTWSIPWYLYTWQGAYEEDGVTPKLERGRRGPADPNLTQSDEDQTNILLGAVLSYDKSIGDHTINLLAGMNRETIRNDNFSAFRRYFISQNIDYLFAGGELEKDNDGGAWERARLNYFGRIGYNYKSKYIAEFLWRYDGSYMFPENRRYGFFPGAMVGYLLSEEDFWKDNIPFINYMKLRASYGQMGNDNIYYDDALQEYQYFSTYAFGTYIIGGDLVKSLYESRVPNNFITWEVANNYNLGLDMQFFDGKMNAEFDVFKNSRNSILWRRNASIPQSTGMTLPAENLGKVDNAGWEFNVGWQDQIGKLGYRVSVNGGYSRNKIVFWDEAPGAPDWQRSTGAAINAGLYYLYDGVFRDQADIDANTIDYSDITGNLRPGDMKYVDYDNDGKITPNDRVRRDRNTDPRFQGGINLGLTYGDFDLSVLFQGATGGELRVGTDESGAIGNYLLDFYENRWTVDNPSDEHPRITDRSDQYYSYNNTYWLRSTNYLRLKNVEFGYNLPAKLLERARISNLRVYVSGFNLLTWSKIKVLDPEATNELGQYYPQARLINAGVMVSF</sequence>
<dbReference type="AlphaFoldDB" id="A0A2S9IWZ7"/>
<dbReference type="InterPro" id="IPR008969">
    <property type="entry name" value="CarboxyPept-like_regulatory"/>
</dbReference>